<dbReference type="InterPro" id="IPR006224">
    <property type="entry name" value="PsdUridine_synth_RluA-like_CS"/>
</dbReference>
<evidence type="ECO:0000256" key="9">
    <source>
        <dbReference type="RuleBase" id="RU362028"/>
    </source>
</evidence>
<gene>
    <name evidence="11" type="ORF">HNP55_003746</name>
</gene>
<dbReference type="SUPFAM" id="SSF55120">
    <property type="entry name" value="Pseudouridine synthase"/>
    <property type="match status" value="1"/>
</dbReference>
<dbReference type="Gene3D" id="3.10.290.10">
    <property type="entry name" value="RNA-binding S4 domain"/>
    <property type="match status" value="1"/>
</dbReference>
<comment type="function">
    <text evidence="2">Responsible for synthesis of pseudouridine from uracil at positions 955, 2504 and 2580 in 23S ribosomal RNA.</text>
</comment>
<evidence type="ECO:0000256" key="7">
    <source>
        <dbReference type="PIRSR" id="PIRSR606225-1"/>
    </source>
</evidence>
<dbReference type="GO" id="GO:0003723">
    <property type="term" value="F:RNA binding"/>
    <property type="evidence" value="ECO:0007669"/>
    <property type="project" value="UniProtKB-KW"/>
</dbReference>
<dbReference type="CDD" id="cd02869">
    <property type="entry name" value="PseudoU_synth_RluA_like"/>
    <property type="match status" value="1"/>
</dbReference>
<evidence type="ECO:0000256" key="6">
    <source>
        <dbReference type="ARBA" id="ARBA00023235"/>
    </source>
</evidence>
<dbReference type="Pfam" id="PF01479">
    <property type="entry name" value="S4"/>
    <property type="match status" value="1"/>
</dbReference>
<dbReference type="AlphaFoldDB" id="A0A840LGN3"/>
<dbReference type="InterPro" id="IPR050188">
    <property type="entry name" value="RluA_PseudoU_synthase"/>
</dbReference>
<dbReference type="GO" id="GO:0000455">
    <property type="term" value="P:enzyme-directed rRNA pseudouridine synthesis"/>
    <property type="evidence" value="ECO:0007669"/>
    <property type="project" value="TreeGrafter"/>
</dbReference>
<feature type="active site" evidence="7">
    <location>
        <position position="150"/>
    </location>
</feature>
<keyword evidence="6 9" id="KW-0413">Isomerase</keyword>
<dbReference type="InterPro" id="IPR036986">
    <property type="entry name" value="S4_RNA-bd_sf"/>
</dbReference>
<evidence type="ECO:0000256" key="2">
    <source>
        <dbReference type="ARBA" id="ARBA00002876"/>
    </source>
</evidence>
<dbReference type="SUPFAM" id="SSF55174">
    <property type="entry name" value="Alpha-L RNA-binding motif"/>
    <property type="match status" value="1"/>
</dbReference>
<dbReference type="SMART" id="SM00363">
    <property type="entry name" value="S4"/>
    <property type="match status" value="1"/>
</dbReference>
<evidence type="ECO:0000259" key="10">
    <source>
        <dbReference type="SMART" id="SM00363"/>
    </source>
</evidence>
<comment type="catalytic activity">
    <reaction evidence="9">
        <text>a uridine in RNA = a pseudouridine in RNA</text>
        <dbReference type="Rhea" id="RHEA:48348"/>
        <dbReference type="Rhea" id="RHEA-COMP:12068"/>
        <dbReference type="Rhea" id="RHEA-COMP:12069"/>
        <dbReference type="ChEBI" id="CHEBI:65314"/>
        <dbReference type="ChEBI" id="CHEBI:65315"/>
    </reaction>
</comment>
<evidence type="ECO:0000256" key="8">
    <source>
        <dbReference type="PROSITE-ProRule" id="PRU00182"/>
    </source>
</evidence>
<keyword evidence="4" id="KW-0698">rRNA processing</keyword>
<dbReference type="EMBL" id="JACHLP010000008">
    <property type="protein sequence ID" value="MBB4845199.1"/>
    <property type="molecule type" value="Genomic_DNA"/>
</dbReference>
<dbReference type="PROSITE" id="PS01129">
    <property type="entry name" value="PSI_RLU"/>
    <property type="match status" value="1"/>
</dbReference>
<evidence type="ECO:0000313" key="12">
    <source>
        <dbReference type="Proteomes" id="UP000562027"/>
    </source>
</evidence>
<feature type="domain" description="RNA-binding S4" evidence="10">
    <location>
        <begin position="29"/>
        <end position="91"/>
    </location>
</feature>
<accession>A0A840LGN3</accession>
<dbReference type="EC" id="5.4.99.-" evidence="9"/>
<evidence type="ECO:0000256" key="5">
    <source>
        <dbReference type="ARBA" id="ARBA00022884"/>
    </source>
</evidence>
<organism evidence="11 12">
    <name type="scientific">Roseateles oligotrophus</name>
    <dbReference type="NCBI Taxonomy" id="1769250"/>
    <lineage>
        <taxon>Bacteria</taxon>
        <taxon>Pseudomonadati</taxon>
        <taxon>Pseudomonadota</taxon>
        <taxon>Betaproteobacteria</taxon>
        <taxon>Burkholderiales</taxon>
        <taxon>Sphaerotilaceae</taxon>
        <taxon>Roseateles</taxon>
    </lineage>
</organism>
<evidence type="ECO:0000313" key="11">
    <source>
        <dbReference type="EMBL" id="MBB4845199.1"/>
    </source>
</evidence>
<dbReference type="InterPro" id="IPR002942">
    <property type="entry name" value="S4_RNA-bd"/>
</dbReference>
<dbReference type="NCBIfam" id="TIGR00005">
    <property type="entry name" value="rluA_subfam"/>
    <property type="match status" value="1"/>
</dbReference>
<comment type="similarity">
    <text evidence="3 9">Belongs to the pseudouridine synthase RluA family.</text>
</comment>
<keyword evidence="5 8" id="KW-0694">RNA-binding</keyword>
<dbReference type="InterPro" id="IPR006225">
    <property type="entry name" value="PsdUridine_synth_RluC/D"/>
</dbReference>
<dbReference type="PANTHER" id="PTHR21600">
    <property type="entry name" value="MITOCHONDRIAL RNA PSEUDOURIDINE SYNTHASE"/>
    <property type="match status" value="1"/>
</dbReference>
<sequence length="333" mass="37057">MAALPAPSPAASPAPAVRRVLIDEGSAGQRLDNFLLRELKGVPKTHVYRVIRAGEVRVNKGRAQADTRLELGDEVRIPPVRLPERVAEEAKAFVPAREFPVLFEDEHLLAVNKPAGVAVHGGSGVSFGVIEQLRQARPQAKFLELVHRLDKETSGLLLIAKKRSALVDLQDQFRERETGKTYAALVLGDWPENKKVIDLPLLKFIGSDGERWVRAVENSHDPHAEQAKRSISLVKVAQRLQGHSLLDVTIKTGRTHQIRVHLAHAGHVILGDPKYGDFEHNRAMARGAHKFDRMFLHAKRLRFVHPASKQEIELTAPLPEECAQLLSELSLKK</sequence>
<dbReference type="Proteomes" id="UP000562027">
    <property type="component" value="Unassembled WGS sequence"/>
</dbReference>
<dbReference type="PROSITE" id="PS50889">
    <property type="entry name" value="S4"/>
    <property type="match status" value="1"/>
</dbReference>
<dbReference type="Pfam" id="PF00849">
    <property type="entry name" value="PseudoU_synth_2"/>
    <property type="match status" value="1"/>
</dbReference>
<protein>
    <recommendedName>
        <fullName evidence="9">Pseudouridine synthase</fullName>
        <ecNumber evidence="9">5.4.99.-</ecNumber>
    </recommendedName>
</protein>
<comment type="catalytic activity">
    <reaction evidence="1">
        <text>uridine(955/2504/2580) in 23S rRNA = pseudouridine(955/2504/2580) in 23S rRNA</text>
        <dbReference type="Rhea" id="RHEA:42528"/>
        <dbReference type="Rhea" id="RHEA-COMP:10099"/>
        <dbReference type="Rhea" id="RHEA-COMP:10100"/>
        <dbReference type="ChEBI" id="CHEBI:65314"/>
        <dbReference type="ChEBI" id="CHEBI:65315"/>
        <dbReference type="EC" id="5.4.99.24"/>
    </reaction>
</comment>
<comment type="caution">
    <text evidence="11">The sequence shown here is derived from an EMBL/GenBank/DDBJ whole genome shotgun (WGS) entry which is preliminary data.</text>
</comment>
<proteinExistence type="inferred from homology"/>
<reference evidence="11 12" key="1">
    <citation type="submission" date="2020-08" db="EMBL/GenBank/DDBJ databases">
        <title>Functional genomics of gut bacteria from endangered species of beetles.</title>
        <authorList>
            <person name="Carlos-Shanley C."/>
        </authorList>
    </citation>
    <scope>NUCLEOTIDE SEQUENCE [LARGE SCALE GENOMIC DNA]</scope>
    <source>
        <strain evidence="11 12">S00239</strain>
    </source>
</reference>
<dbReference type="CDD" id="cd00165">
    <property type="entry name" value="S4"/>
    <property type="match status" value="1"/>
</dbReference>
<evidence type="ECO:0000256" key="1">
    <source>
        <dbReference type="ARBA" id="ARBA00000381"/>
    </source>
</evidence>
<dbReference type="InterPro" id="IPR020103">
    <property type="entry name" value="PsdUridine_synth_cat_dom_sf"/>
</dbReference>
<evidence type="ECO:0000256" key="4">
    <source>
        <dbReference type="ARBA" id="ARBA00022552"/>
    </source>
</evidence>
<dbReference type="PANTHER" id="PTHR21600:SF92">
    <property type="entry name" value="RIBOSOMAL LARGE SUBUNIT PSEUDOURIDINE SYNTHASE C"/>
    <property type="match status" value="1"/>
</dbReference>
<dbReference type="Gene3D" id="3.30.2350.10">
    <property type="entry name" value="Pseudouridine synthase"/>
    <property type="match status" value="1"/>
</dbReference>
<evidence type="ECO:0000256" key="3">
    <source>
        <dbReference type="ARBA" id="ARBA00010876"/>
    </source>
</evidence>
<keyword evidence="12" id="KW-1185">Reference proteome</keyword>
<dbReference type="InterPro" id="IPR006145">
    <property type="entry name" value="PsdUridine_synth_RsuA/RluA"/>
</dbReference>
<dbReference type="GO" id="GO:0160141">
    <property type="term" value="F:23S rRNA pseudouridine(955/2504/2580) synthase activity"/>
    <property type="evidence" value="ECO:0007669"/>
    <property type="project" value="UniProtKB-EC"/>
</dbReference>
<name>A0A840LGN3_9BURK</name>